<dbReference type="GeneID" id="5011843"/>
<feature type="coiled-coil region" evidence="1">
    <location>
        <begin position="35"/>
        <end position="62"/>
    </location>
</feature>
<evidence type="ECO:0000313" key="3">
    <source>
        <dbReference type="Proteomes" id="UP000000600"/>
    </source>
</evidence>
<sequence length="63" mass="7450">MGICFIRKEQNKNNSNNFDSITQPIQVISEQEKYANDFLESLEELNNLFQNLAQDFHKQQQSE</sequence>
<protein>
    <submittedName>
        <fullName evidence="2">Uncharacterized protein</fullName>
    </submittedName>
</protein>
<organism evidence="2 3">
    <name type="scientific">Paramecium tetraurelia</name>
    <dbReference type="NCBI Taxonomy" id="5888"/>
    <lineage>
        <taxon>Eukaryota</taxon>
        <taxon>Sar</taxon>
        <taxon>Alveolata</taxon>
        <taxon>Ciliophora</taxon>
        <taxon>Intramacronucleata</taxon>
        <taxon>Oligohymenophorea</taxon>
        <taxon>Peniculida</taxon>
        <taxon>Parameciidae</taxon>
        <taxon>Paramecium</taxon>
    </lineage>
</organism>
<reference evidence="2 3" key="1">
    <citation type="journal article" date="2006" name="Nature">
        <title>Global trends of whole-genome duplications revealed by the ciliate Paramecium tetraurelia.</title>
        <authorList>
            <consortium name="Genoscope"/>
            <person name="Aury J.-M."/>
            <person name="Jaillon O."/>
            <person name="Duret L."/>
            <person name="Noel B."/>
            <person name="Jubin C."/>
            <person name="Porcel B.M."/>
            <person name="Segurens B."/>
            <person name="Daubin V."/>
            <person name="Anthouard V."/>
            <person name="Aiach N."/>
            <person name="Arnaiz O."/>
            <person name="Billaut A."/>
            <person name="Beisson J."/>
            <person name="Blanc I."/>
            <person name="Bouhouche K."/>
            <person name="Camara F."/>
            <person name="Duharcourt S."/>
            <person name="Guigo R."/>
            <person name="Gogendeau D."/>
            <person name="Katinka M."/>
            <person name="Keller A.-M."/>
            <person name="Kissmehl R."/>
            <person name="Klotz C."/>
            <person name="Koll F."/>
            <person name="Le Moue A."/>
            <person name="Lepere C."/>
            <person name="Malinsky S."/>
            <person name="Nowacki M."/>
            <person name="Nowak J.K."/>
            <person name="Plattner H."/>
            <person name="Poulain J."/>
            <person name="Ruiz F."/>
            <person name="Serrano V."/>
            <person name="Zagulski M."/>
            <person name="Dessen P."/>
            <person name="Betermier M."/>
            <person name="Weissenbach J."/>
            <person name="Scarpelli C."/>
            <person name="Schachter V."/>
            <person name="Sperling L."/>
            <person name="Meyer E."/>
            <person name="Cohen J."/>
            <person name="Wincker P."/>
        </authorList>
    </citation>
    <scope>NUCLEOTIDE SEQUENCE [LARGE SCALE GENOMIC DNA]</scope>
    <source>
        <strain evidence="2 3">Stock d4-2</strain>
    </source>
</reference>
<evidence type="ECO:0000313" key="2">
    <source>
        <dbReference type="EMBL" id="CAK58661.1"/>
    </source>
</evidence>
<accession>A0BJE4</accession>
<dbReference type="EMBL" id="CT867997">
    <property type="protein sequence ID" value="CAK58661.1"/>
    <property type="molecule type" value="Genomic_DNA"/>
</dbReference>
<name>A0BJE4_PARTE</name>
<evidence type="ECO:0000256" key="1">
    <source>
        <dbReference type="SAM" id="Coils"/>
    </source>
</evidence>
<dbReference type="AlphaFoldDB" id="A0BJE4"/>
<proteinExistence type="predicted"/>
<gene>
    <name evidence="2" type="ORF">GSPATT00005034001</name>
</gene>
<keyword evidence="3" id="KW-1185">Reference proteome</keyword>
<dbReference type="Proteomes" id="UP000000600">
    <property type="component" value="Unassembled WGS sequence"/>
</dbReference>
<dbReference type="RefSeq" id="XP_001426059.1">
    <property type="nucleotide sequence ID" value="XM_001426022.1"/>
</dbReference>
<dbReference type="HOGENOM" id="CLU_2890606_0_0_1"/>
<dbReference type="InParanoid" id="A0BJE4"/>
<keyword evidence="1" id="KW-0175">Coiled coil</keyword>
<dbReference type="KEGG" id="ptm:GSPATT00005034001"/>